<keyword evidence="2" id="KW-1185">Reference proteome</keyword>
<reference evidence="2" key="1">
    <citation type="journal article" date="2019" name="Int. J. Syst. Evol. Microbiol.">
        <title>The Global Catalogue of Microorganisms (GCM) 10K type strain sequencing project: providing services to taxonomists for standard genome sequencing and annotation.</title>
        <authorList>
            <consortium name="The Broad Institute Genomics Platform"/>
            <consortium name="The Broad Institute Genome Sequencing Center for Infectious Disease"/>
            <person name="Wu L."/>
            <person name="Ma J."/>
        </authorList>
    </citation>
    <scope>NUCLEOTIDE SEQUENCE [LARGE SCALE GENOMIC DNA]</scope>
    <source>
        <strain evidence="2">CCUG 61889</strain>
    </source>
</reference>
<evidence type="ECO:0000313" key="2">
    <source>
        <dbReference type="Proteomes" id="UP001595752"/>
    </source>
</evidence>
<proteinExistence type="predicted"/>
<comment type="caution">
    <text evidence="1">The sequence shown here is derived from an EMBL/GenBank/DDBJ whole genome shotgun (WGS) entry which is preliminary data.</text>
</comment>
<sequence length="41" mass="4906">MELLTEKPLFGFVGRREMTVGYSLRNWTMKSTTRFPQQRVI</sequence>
<organism evidence="1 2">
    <name type="scientific">Bacillus songklensis</name>
    <dbReference type="NCBI Taxonomy" id="1069116"/>
    <lineage>
        <taxon>Bacteria</taxon>
        <taxon>Bacillati</taxon>
        <taxon>Bacillota</taxon>
        <taxon>Bacilli</taxon>
        <taxon>Bacillales</taxon>
        <taxon>Bacillaceae</taxon>
        <taxon>Bacillus</taxon>
    </lineage>
</organism>
<dbReference type="Proteomes" id="UP001595752">
    <property type="component" value="Unassembled WGS sequence"/>
</dbReference>
<protein>
    <submittedName>
        <fullName evidence="1">Uncharacterized protein</fullName>
    </submittedName>
</protein>
<name>A0ABV8B076_9BACI</name>
<evidence type="ECO:0000313" key="1">
    <source>
        <dbReference type="EMBL" id="MFC3883643.1"/>
    </source>
</evidence>
<accession>A0ABV8B076</accession>
<dbReference type="EMBL" id="JBHRZT010000039">
    <property type="protein sequence ID" value="MFC3883643.1"/>
    <property type="molecule type" value="Genomic_DNA"/>
</dbReference>
<gene>
    <name evidence="1" type="ORF">ACFOU2_09080</name>
</gene>